<dbReference type="EMBL" id="CP040821">
    <property type="protein sequence ID" value="QDL94686.1"/>
    <property type="molecule type" value="Genomic_DNA"/>
</dbReference>
<dbReference type="OrthoDB" id="9811033at2"/>
<dbReference type="AlphaFoldDB" id="A0A5B8G0P3"/>
<name>A0A5B8G0P3_9RHOB</name>
<dbReference type="PROSITE" id="PS50075">
    <property type="entry name" value="CARRIER"/>
    <property type="match status" value="1"/>
</dbReference>
<dbReference type="Gene3D" id="1.10.1200.10">
    <property type="entry name" value="ACP-like"/>
    <property type="match status" value="1"/>
</dbReference>
<dbReference type="KEGG" id="ppru:FDP22_22025"/>
<protein>
    <submittedName>
        <fullName evidence="2">Acyl carrier protein</fullName>
    </submittedName>
</protein>
<dbReference type="SUPFAM" id="SSF47336">
    <property type="entry name" value="ACP-like"/>
    <property type="match status" value="1"/>
</dbReference>
<feature type="domain" description="Carrier" evidence="1">
    <location>
        <begin position="1"/>
        <end position="77"/>
    </location>
</feature>
<organism evidence="2 3">
    <name type="scientific">Paroceanicella profunda</name>
    <dbReference type="NCBI Taxonomy" id="2579971"/>
    <lineage>
        <taxon>Bacteria</taxon>
        <taxon>Pseudomonadati</taxon>
        <taxon>Pseudomonadota</taxon>
        <taxon>Alphaproteobacteria</taxon>
        <taxon>Rhodobacterales</taxon>
        <taxon>Paracoccaceae</taxon>
        <taxon>Paroceanicella</taxon>
    </lineage>
</organism>
<keyword evidence="2" id="KW-0614">Plasmid</keyword>
<evidence type="ECO:0000313" key="2">
    <source>
        <dbReference type="EMBL" id="QDL94686.1"/>
    </source>
</evidence>
<keyword evidence="3" id="KW-1185">Reference proteome</keyword>
<accession>A0A5B8G0P3</accession>
<evidence type="ECO:0000313" key="3">
    <source>
        <dbReference type="Proteomes" id="UP000305888"/>
    </source>
</evidence>
<geneLocation type="plasmid" evidence="3">
    <name>pd4m1c</name>
</geneLocation>
<gene>
    <name evidence="2" type="ORF">FDP22_22025</name>
</gene>
<dbReference type="Proteomes" id="UP000305888">
    <property type="component" value="Plasmid pD4M1C"/>
</dbReference>
<reference evidence="2 3" key="1">
    <citation type="submission" date="2019-06" db="EMBL/GenBank/DDBJ databases">
        <title>Genome sequence of Rhodobacteraceae bacterium D4M1.</title>
        <authorList>
            <person name="Cao J."/>
        </authorList>
    </citation>
    <scope>NUCLEOTIDE SEQUENCE [LARGE SCALE GENOMIC DNA]</scope>
    <source>
        <strain evidence="2 3">D4M1</strain>
        <plasmid evidence="3">pd4m1c</plasmid>
    </source>
</reference>
<evidence type="ECO:0000259" key="1">
    <source>
        <dbReference type="PROSITE" id="PS50075"/>
    </source>
</evidence>
<dbReference type="InterPro" id="IPR009081">
    <property type="entry name" value="PP-bd_ACP"/>
</dbReference>
<dbReference type="Pfam" id="PF00550">
    <property type="entry name" value="PP-binding"/>
    <property type="match status" value="1"/>
</dbReference>
<proteinExistence type="predicted"/>
<sequence length="78" mass="8720">MLGKISEIIVDVLDLDDLSPESITRETTADDVEGWDSLQHVRILTSIERSFGFRFASDEIAELRDVGELVDRVATKIA</sequence>
<dbReference type="InterPro" id="IPR036736">
    <property type="entry name" value="ACP-like_sf"/>
</dbReference>